<feature type="region of interest" description="Disordered" evidence="1">
    <location>
        <begin position="169"/>
        <end position="190"/>
    </location>
</feature>
<dbReference type="Proteomes" id="UP001187192">
    <property type="component" value="Unassembled WGS sequence"/>
</dbReference>
<evidence type="ECO:0000313" key="2">
    <source>
        <dbReference type="EMBL" id="GMN75410.1"/>
    </source>
</evidence>
<sequence length="190" mass="21850">MDDYEANRKVSEGIKDMMDETEPPFTEDILIEEFPADFKMIPIKQYDGKENHAGHMHGYCTWMRIRGATQAQIFVMAKTRKKDKLYLYSLKQGTEESLKSYIERFSQEMNYVEGYTDSDAVAAIREGLLEGSMLKSIVHKQPKTFAELITRAQKFISAEEYMRNRRGPAQAITSKLEGKRKIEEGAKGSD</sequence>
<evidence type="ECO:0000256" key="1">
    <source>
        <dbReference type="SAM" id="MobiDB-lite"/>
    </source>
</evidence>
<evidence type="ECO:0008006" key="4">
    <source>
        <dbReference type="Google" id="ProtNLM"/>
    </source>
</evidence>
<reference evidence="2" key="1">
    <citation type="submission" date="2023-07" db="EMBL/GenBank/DDBJ databases">
        <title>draft genome sequence of fig (Ficus carica).</title>
        <authorList>
            <person name="Takahashi T."/>
            <person name="Nishimura K."/>
        </authorList>
    </citation>
    <scope>NUCLEOTIDE SEQUENCE</scope>
</reference>
<keyword evidence="3" id="KW-1185">Reference proteome</keyword>
<evidence type="ECO:0000313" key="3">
    <source>
        <dbReference type="Proteomes" id="UP001187192"/>
    </source>
</evidence>
<dbReference type="AlphaFoldDB" id="A0AA88JIC3"/>
<dbReference type="EMBL" id="BTGU01020699">
    <property type="protein sequence ID" value="GMN75410.1"/>
    <property type="molecule type" value="Genomic_DNA"/>
</dbReference>
<feature type="compositionally biased region" description="Basic and acidic residues" evidence="1">
    <location>
        <begin position="176"/>
        <end position="190"/>
    </location>
</feature>
<gene>
    <name evidence="2" type="ORF">TIFTF001_056419</name>
</gene>
<name>A0AA88JIC3_FICCA</name>
<proteinExistence type="predicted"/>
<dbReference type="PANTHER" id="PTHR33223:SF10">
    <property type="entry name" value="AMINOTRANSFERASE-LIKE PLANT MOBILE DOMAIN-CONTAINING PROTEIN"/>
    <property type="match status" value="1"/>
</dbReference>
<dbReference type="PANTHER" id="PTHR33223">
    <property type="entry name" value="CCHC-TYPE DOMAIN-CONTAINING PROTEIN"/>
    <property type="match status" value="1"/>
</dbReference>
<protein>
    <recommendedName>
        <fullName evidence="4">Retrotransposon gag domain-containing protein</fullName>
    </recommendedName>
</protein>
<organism evidence="2 3">
    <name type="scientific">Ficus carica</name>
    <name type="common">Common fig</name>
    <dbReference type="NCBI Taxonomy" id="3494"/>
    <lineage>
        <taxon>Eukaryota</taxon>
        <taxon>Viridiplantae</taxon>
        <taxon>Streptophyta</taxon>
        <taxon>Embryophyta</taxon>
        <taxon>Tracheophyta</taxon>
        <taxon>Spermatophyta</taxon>
        <taxon>Magnoliopsida</taxon>
        <taxon>eudicotyledons</taxon>
        <taxon>Gunneridae</taxon>
        <taxon>Pentapetalae</taxon>
        <taxon>rosids</taxon>
        <taxon>fabids</taxon>
        <taxon>Rosales</taxon>
        <taxon>Moraceae</taxon>
        <taxon>Ficeae</taxon>
        <taxon>Ficus</taxon>
    </lineage>
</organism>
<accession>A0AA88JIC3</accession>
<comment type="caution">
    <text evidence="2">The sequence shown here is derived from an EMBL/GenBank/DDBJ whole genome shotgun (WGS) entry which is preliminary data.</text>
</comment>